<evidence type="ECO:0000313" key="2">
    <source>
        <dbReference type="Proteomes" id="UP001317822"/>
    </source>
</evidence>
<organism evidence="1 2">
    <name type="scientific">Lysobacter auxotrophicus</name>
    <dbReference type="NCBI Taxonomy" id="2992573"/>
    <lineage>
        <taxon>Bacteria</taxon>
        <taxon>Pseudomonadati</taxon>
        <taxon>Pseudomonadota</taxon>
        <taxon>Gammaproteobacteria</taxon>
        <taxon>Lysobacterales</taxon>
        <taxon>Lysobacteraceae</taxon>
        <taxon>Lysobacter</taxon>
    </lineage>
</organism>
<dbReference type="Proteomes" id="UP001317822">
    <property type="component" value="Chromosome"/>
</dbReference>
<accession>A0ABM8DIA8</accession>
<protein>
    <submittedName>
        <fullName evidence="1">Uncharacterized protein</fullName>
    </submittedName>
</protein>
<sequence length="111" mass="12190">MTDIILHDIDPLLLDRVKRVAQARSWPLQEALMHLLEHGLFACEAELAARFTDSDAMALQAAIAALEHIPSDPGFSKIGRMERPADVGALPLENQGLTDVDRDLMAYAQKG</sequence>
<reference evidence="1 2" key="1">
    <citation type="journal article" date="2023" name="Int. J. Syst. Evol. Microbiol.">
        <title>Physiological and genomic analyses of cobalamin (vitamin B12)-auxotrophy of Lysobacter auxotrophicus sp. nov., a methionine-auxotrophic chitinolytic bacterium isolated from chitin-treated soil.</title>
        <authorList>
            <person name="Saito A."/>
            <person name="Dohra H."/>
            <person name="Hamada M."/>
            <person name="Moriuchi R."/>
            <person name="Kotsuchibashi Y."/>
            <person name="Mori K."/>
        </authorList>
    </citation>
    <scope>NUCLEOTIDE SEQUENCE [LARGE SCALE GENOMIC DNA]</scope>
    <source>
        <strain evidence="1 2">5-21a</strain>
    </source>
</reference>
<dbReference type="EMBL" id="AP027041">
    <property type="protein sequence ID" value="BDU18377.1"/>
    <property type="molecule type" value="Genomic_DNA"/>
</dbReference>
<name>A0ABM8DIA8_9GAMM</name>
<gene>
    <name evidence="1" type="ORF">LA521A_35780</name>
</gene>
<keyword evidence="2" id="KW-1185">Reference proteome</keyword>
<dbReference type="RefSeq" id="WP_281780236.1">
    <property type="nucleotide sequence ID" value="NZ_AP027041.1"/>
</dbReference>
<proteinExistence type="predicted"/>
<evidence type="ECO:0000313" key="1">
    <source>
        <dbReference type="EMBL" id="BDU18377.1"/>
    </source>
</evidence>